<dbReference type="EMBL" id="CP001087">
    <property type="protein sequence ID" value="ACN14721.1"/>
    <property type="molecule type" value="Genomic_DNA"/>
</dbReference>
<gene>
    <name evidence="1" type="ordered locus">HRM2_16120</name>
</gene>
<evidence type="ECO:0000313" key="2">
    <source>
        <dbReference type="Proteomes" id="UP000000442"/>
    </source>
</evidence>
<dbReference type="KEGG" id="dat:HRM2_16120"/>
<dbReference type="AlphaFoldDB" id="C0QAD6"/>
<dbReference type="STRING" id="177437.HRM2_16120"/>
<dbReference type="HOGENOM" id="CLU_2769015_0_0_7"/>
<proteinExistence type="predicted"/>
<name>C0QAD6_DESAH</name>
<keyword evidence="2" id="KW-1185">Reference proteome</keyword>
<protein>
    <submittedName>
        <fullName evidence="1">Uncharacterized protein</fullName>
    </submittedName>
</protein>
<sequence>MSSIPSTERHQRLNRSDRDVGLPILSQFVIQKTMQRDLCFPADFFPGITKTSHLIFNQDCFLLFYVYIF</sequence>
<accession>C0QAD6</accession>
<organism evidence="1 2">
    <name type="scientific">Desulforapulum autotrophicum (strain ATCC 43914 / DSM 3382 / VKM B-1955 / HRM2)</name>
    <name type="common">Desulfobacterium autotrophicum</name>
    <dbReference type="NCBI Taxonomy" id="177437"/>
    <lineage>
        <taxon>Bacteria</taxon>
        <taxon>Pseudomonadati</taxon>
        <taxon>Thermodesulfobacteriota</taxon>
        <taxon>Desulfobacteria</taxon>
        <taxon>Desulfobacterales</taxon>
        <taxon>Desulfobacteraceae</taxon>
        <taxon>Desulforapulum</taxon>
    </lineage>
</organism>
<dbReference type="Proteomes" id="UP000000442">
    <property type="component" value="Chromosome"/>
</dbReference>
<evidence type="ECO:0000313" key="1">
    <source>
        <dbReference type="EMBL" id="ACN14721.1"/>
    </source>
</evidence>
<reference evidence="1 2" key="1">
    <citation type="journal article" date="2009" name="Environ. Microbiol.">
        <title>Genome sequence of Desulfobacterium autotrophicum HRM2, a marine sulfate reducer oxidizing organic carbon completely to carbon dioxide.</title>
        <authorList>
            <person name="Strittmatter A.W."/>
            <person name="Liesegang H."/>
            <person name="Rabus R."/>
            <person name="Decker I."/>
            <person name="Amann J."/>
            <person name="Andres S."/>
            <person name="Henne A."/>
            <person name="Fricke W.F."/>
            <person name="Martinez-Arias R."/>
            <person name="Bartels D."/>
            <person name="Goesmann A."/>
            <person name="Krause L."/>
            <person name="Puehler A."/>
            <person name="Klenk H.P."/>
            <person name="Richter M."/>
            <person name="Schuler M."/>
            <person name="Gloeckner F.O."/>
            <person name="Meyerdierks A."/>
            <person name="Gottschalk G."/>
            <person name="Amann R."/>
        </authorList>
    </citation>
    <scope>NUCLEOTIDE SEQUENCE [LARGE SCALE GENOMIC DNA]</scope>
    <source>
        <strain evidence="2">ATCC 43914 / DSM 3382 / HRM2</strain>
    </source>
</reference>